<protein>
    <recommendedName>
        <fullName evidence="1">D-inositol 3-phosphate glycosyltransferase</fullName>
    </recommendedName>
</protein>
<dbReference type="Pfam" id="PF13439">
    <property type="entry name" value="Glyco_transf_4"/>
    <property type="match status" value="1"/>
</dbReference>
<evidence type="ECO:0000256" key="1">
    <source>
        <dbReference type="ARBA" id="ARBA00021292"/>
    </source>
</evidence>
<organism evidence="6 7">
    <name type="scientific">Rothia koreensis</name>
    <dbReference type="NCBI Taxonomy" id="592378"/>
    <lineage>
        <taxon>Bacteria</taxon>
        <taxon>Bacillati</taxon>
        <taxon>Actinomycetota</taxon>
        <taxon>Actinomycetes</taxon>
        <taxon>Micrococcales</taxon>
        <taxon>Micrococcaceae</taxon>
        <taxon>Rothia</taxon>
    </lineage>
</organism>
<keyword evidence="3 6" id="KW-0808">Transferase</keyword>
<dbReference type="SUPFAM" id="SSF53756">
    <property type="entry name" value="UDP-Glycosyltransferase/glycogen phosphorylase"/>
    <property type="match status" value="1"/>
</dbReference>
<evidence type="ECO:0000259" key="5">
    <source>
        <dbReference type="Pfam" id="PF13439"/>
    </source>
</evidence>
<accession>A0A7K1LIF0</accession>
<dbReference type="GO" id="GO:1901137">
    <property type="term" value="P:carbohydrate derivative biosynthetic process"/>
    <property type="evidence" value="ECO:0007669"/>
    <property type="project" value="UniProtKB-ARBA"/>
</dbReference>
<feature type="domain" description="Glycosyl transferase family 1" evidence="4">
    <location>
        <begin position="215"/>
        <end position="346"/>
    </location>
</feature>
<evidence type="ECO:0000313" key="6">
    <source>
        <dbReference type="EMBL" id="MUN54971.1"/>
    </source>
</evidence>
<dbReference type="Gene3D" id="3.40.50.2000">
    <property type="entry name" value="Glycogen Phosphorylase B"/>
    <property type="match status" value="2"/>
</dbReference>
<keyword evidence="7" id="KW-1185">Reference proteome</keyword>
<feature type="domain" description="Glycosyltransferase subfamily 4-like N-terminal" evidence="5">
    <location>
        <begin position="30"/>
        <end position="196"/>
    </location>
</feature>
<dbReference type="InterPro" id="IPR028098">
    <property type="entry name" value="Glyco_trans_4-like_N"/>
</dbReference>
<name>A0A7K1LIF0_9MICC</name>
<dbReference type="Proteomes" id="UP000462152">
    <property type="component" value="Unassembled WGS sequence"/>
</dbReference>
<dbReference type="Pfam" id="PF00534">
    <property type="entry name" value="Glycos_transf_1"/>
    <property type="match status" value="1"/>
</dbReference>
<dbReference type="InterPro" id="IPR001296">
    <property type="entry name" value="Glyco_trans_1"/>
</dbReference>
<dbReference type="GO" id="GO:0016757">
    <property type="term" value="F:glycosyltransferase activity"/>
    <property type="evidence" value="ECO:0007669"/>
    <property type="project" value="UniProtKB-KW"/>
</dbReference>
<evidence type="ECO:0000313" key="7">
    <source>
        <dbReference type="Proteomes" id="UP000462152"/>
    </source>
</evidence>
<dbReference type="PANTHER" id="PTHR45947">
    <property type="entry name" value="SULFOQUINOVOSYL TRANSFERASE SQD2"/>
    <property type="match status" value="1"/>
</dbReference>
<dbReference type="EMBL" id="WOGT01000003">
    <property type="protein sequence ID" value="MUN54971.1"/>
    <property type="molecule type" value="Genomic_DNA"/>
</dbReference>
<dbReference type="InterPro" id="IPR050194">
    <property type="entry name" value="Glycosyltransferase_grp1"/>
</dbReference>
<keyword evidence="2" id="KW-0328">Glycosyltransferase</keyword>
<gene>
    <name evidence="6" type="ORF">GMA10_07065</name>
</gene>
<dbReference type="OrthoDB" id="9801573at2"/>
<reference evidence="6 7" key="1">
    <citation type="submission" date="2019-12" db="EMBL/GenBank/DDBJ databases">
        <authorList>
            <person name="Li J."/>
            <person name="Shi Y."/>
            <person name="Xu G."/>
            <person name="Xiao D."/>
            <person name="Ran X."/>
        </authorList>
    </citation>
    <scope>NUCLEOTIDE SEQUENCE [LARGE SCALE GENOMIC DNA]</scope>
    <source>
        <strain evidence="6 7">JCM 15915</strain>
    </source>
</reference>
<evidence type="ECO:0000256" key="3">
    <source>
        <dbReference type="ARBA" id="ARBA00022679"/>
    </source>
</evidence>
<dbReference type="AlphaFoldDB" id="A0A7K1LIF0"/>
<comment type="caution">
    <text evidence="6">The sequence shown here is derived from an EMBL/GenBank/DDBJ whole genome shotgun (WGS) entry which is preliminary data.</text>
</comment>
<sequence>MARVAEHLMSGSREPDCPLAIAHDYLTQRGGAERVVLALHRIFPEAPIYTTLYDPDATFPEFKDADIRTSALNRIGLLRRNHRLALPLLPLVSTLFRVPARLTVVSSTGWAHGFRATGKMVVYCHSPARWLYLSDQYMGEGAEAKAVGLFLRVLKPSLIRWDKWAARRLDQPYIANSTVVRDRIRAAYGVAAPVIHPPQSVDAQEAQAPVPGFDPEDGGFFLVVARLLPYKNVHRVIEAVRGTRHRLVVVGTGPLEQELRSRAPANVRMLHNLDDAQMRWCYAHCSAVVAVSHEDFGIAPLEGAAFGKPTIALRAGGFLDTVGSGETGAFVDSPTPAGIRRALDQFDPSRFDGEVLRQHAEEFGQARFEDQLRTILRDLGEEV</sequence>
<proteinExistence type="predicted"/>
<dbReference type="PANTHER" id="PTHR45947:SF3">
    <property type="entry name" value="SULFOQUINOVOSYL TRANSFERASE SQD2"/>
    <property type="match status" value="1"/>
</dbReference>
<evidence type="ECO:0000259" key="4">
    <source>
        <dbReference type="Pfam" id="PF00534"/>
    </source>
</evidence>
<evidence type="ECO:0000256" key="2">
    <source>
        <dbReference type="ARBA" id="ARBA00022676"/>
    </source>
</evidence>